<feature type="region of interest" description="Disordered" evidence="1">
    <location>
        <begin position="18"/>
        <end position="44"/>
    </location>
</feature>
<proteinExistence type="predicted"/>
<evidence type="ECO:0000313" key="3">
    <source>
        <dbReference type="Proteomes" id="UP001188597"/>
    </source>
</evidence>
<comment type="caution">
    <text evidence="2">The sequence shown here is derived from an EMBL/GenBank/DDBJ whole genome shotgun (WGS) entry which is preliminary data.</text>
</comment>
<feature type="compositionally biased region" description="Basic and acidic residues" evidence="1">
    <location>
        <begin position="25"/>
        <end position="37"/>
    </location>
</feature>
<dbReference type="AlphaFoldDB" id="A0AA88WLF2"/>
<gene>
    <name evidence="2" type="ORF">RJ639_038179</name>
</gene>
<dbReference type="Proteomes" id="UP001188597">
    <property type="component" value="Unassembled WGS sequence"/>
</dbReference>
<dbReference type="EMBL" id="JAVXUP010000358">
    <property type="protein sequence ID" value="KAK3029951.1"/>
    <property type="molecule type" value="Genomic_DNA"/>
</dbReference>
<sequence length="90" mass="9679">MLSEPVITSDLGTKGKRCMPFGDALKSDTTNEEKRETPQTSMDVMKRMPTVTTTGGIPCGKKIEGDGGAVDLKVDLAREQKSSHCLDGIH</sequence>
<evidence type="ECO:0000256" key="1">
    <source>
        <dbReference type="SAM" id="MobiDB-lite"/>
    </source>
</evidence>
<keyword evidence="3" id="KW-1185">Reference proteome</keyword>
<protein>
    <submittedName>
        <fullName evidence="2">Uncharacterized protein</fullName>
    </submittedName>
</protein>
<name>A0AA88WLF2_9ASTE</name>
<reference evidence="2" key="1">
    <citation type="submission" date="2022-12" db="EMBL/GenBank/DDBJ databases">
        <title>Draft genome assemblies for two species of Escallonia (Escalloniales).</title>
        <authorList>
            <person name="Chanderbali A."/>
            <person name="Dervinis C."/>
            <person name="Anghel I."/>
            <person name="Soltis D."/>
            <person name="Soltis P."/>
            <person name="Zapata F."/>
        </authorList>
    </citation>
    <scope>NUCLEOTIDE SEQUENCE</scope>
    <source>
        <strain evidence="2">UCBG64.0493</strain>
        <tissue evidence="2">Leaf</tissue>
    </source>
</reference>
<evidence type="ECO:0000313" key="2">
    <source>
        <dbReference type="EMBL" id="KAK3029951.1"/>
    </source>
</evidence>
<organism evidence="2 3">
    <name type="scientific">Escallonia herrerae</name>
    <dbReference type="NCBI Taxonomy" id="1293975"/>
    <lineage>
        <taxon>Eukaryota</taxon>
        <taxon>Viridiplantae</taxon>
        <taxon>Streptophyta</taxon>
        <taxon>Embryophyta</taxon>
        <taxon>Tracheophyta</taxon>
        <taxon>Spermatophyta</taxon>
        <taxon>Magnoliopsida</taxon>
        <taxon>eudicotyledons</taxon>
        <taxon>Gunneridae</taxon>
        <taxon>Pentapetalae</taxon>
        <taxon>asterids</taxon>
        <taxon>campanulids</taxon>
        <taxon>Escalloniales</taxon>
        <taxon>Escalloniaceae</taxon>
        <taxon>Escallonia</taxon>
    </lineage>
</organism>
<accession>A0AA88WLF2</accession>